<protein>
    <submittedName>
        <fullName evidence="1">Uncharacterized protein</fullName>
    </submittedName>
</protein>
<accession>A0ACC4EB34</accession>
<dbReference type="EMBL" id="JBGNUJ010000001">
    <property type="protein sequence ID" value="KAL3965721.1"/>
    <property type="molecule type" value="Genomic_DNA"/>
</dbReference>
<proteinExistence type="predicted"/>
<gene>
    <name evidence="1" type="ORF">ACCO45_000029</name>
</gene>
<keyword evidence="2" id="KW-1185">Reference proteome</keyword>
<evidence type="ECO:0000313" key="1">
    <source>
        <dbReference type="EMBL" id="KAL3965721.1"/>
    </source>
</evidence>
<dbReference type="Proteomes" id="UP001638806">
    <property type="component" value="Unassembled WGS sequence"/>
</dbReference>
<organism evidence="1 2">
    <name type="scientific">Purpureocillium lilacinum</name>
    <name type="common">Paecilomyces lilacinus</name>
    <dbReference type="NCBI Taxonomy" id="33203"/>
    <lineage>
        <taxon>Eukaryota</taxon>
        <taxon>Fungi</taxon>
        <taxon>Dikarya</taxon>
        <taxon>Ascomycota</taxon>
        <taxon>Pezizomycotina</taxon>
        <taxon>Sordariomycetes</taxon>
        <taxon>Hypocreomycetidae</taxon>
        <taxon>Hypocreales</taxon>
        <taxon>Ophiocordycipitaceae</taxon>
        <taxon>Purpureocillium</taxon>
    </lineage>
</organism>
<evidence type="ECO:0000313" key="2">
    <source>
        <dbReference type="Proteomes" id="UP001638806"/>
    </source>
</evidence>
<sequence>MNRLSLVDSAPADAKPMPPEAGLRADFHWKLEGLNKRRFQAWTKLLLMRFGRQVEKVSHFPGNHQTQSDFSEEIDDMDSTLAQPVSAIEIDELRRKFLDRFAEFSSHRPGVLHISASAMTILPDRMEILLAQNGGLDKAGRDMMKNLESHLRRISQHRDLDKMAEESLWQDMVVFYRPRLNDYIFDVKNHLDSATIHLEKQLSPIGIEEPVLRRKLVHLSRLLSTAPRFLSPERERDASIMAYDICNFHHEQDFFGIISDQKQARKLRRSLSFLARIRRCFLTFIAAAERIPLFATVNIIEVPLLENRLLQMPRESPWSAAKTLQSLGLSLDIKTVTGLFGEKKLSDFLDHFKALATAEFQVHAEVQIVLALAKYNNKETASQGSYIGCSRRSCLLCTLFLCACGSFSTRACHGKIYDLWNIPDIAEISIEHVSGICHAITYMESAMRELLLSEHRPKLDLAKESSAGETSISNIVWKFDSVHLAQLVIDELERQGDEEFRASDDSNQDQPAESVEGMSHDIIEPPDIPDILTPLTIPLARTGACFTCDSETSRLCEFCRSVWFCSSTCQDLMDIVHLRKCCARPITTADYLVEDVHNNVIPADPETREDFGFEQCRDHLEEASLLGVYQGLVKVFEVNATELHQWRQNGTIFFELDKRYCSRSEGSCGVLERARHRLALEDQDKILNELEPRSKNLCFLFYAYSLEGYYPPNGKGPAAELWYEFGFATCKDERAEGGLGALYQRLIGGNKHWRDRAHIFGETYLASHETPTCHFDEFWGAWISGEIHDLFDKYGLTHSSTGFTSDLRHFLSFPQGSNRPSIWRLKHMLLLDDNTPPSWFNGMEAAAKEALLKEYDPLDIQEARNLGNLDSYSAVILKNFSTDVHRIVEGLVCPREGLSGLTAAGRIMH</sequence>
<comment type="caution">
    <text evidence="1">The sequence shown here is derived from an EMBL/GenBank/DDBJ whole genome shotgun (WGS) entry which is preliminary data.</text>
</comment>
<reference evidence="1" key="1">
    <citation type="submission" date="2024-12" db="EMBL/GenBank/DDBJ databases">
        <title>Comparative genomics and development of molecular markers within Purpureocillium lilacinum and among Purpureocillium species.</title>
        <authorList>
            <person name="Yeh Z.-Y."/>
            <person name="Ni N.-T."/>
            <person name="Lo P.-H."/>
            <person name="Mushyakhwo K."/>
            <person name="Lin C.-F."/>
            <person name="Nai Y.-S."/>
        </authorList>
    </citation>
    <scope>NUCLEOTIDE SEQUENCE</scope>
    <source>
        <strain evidence="1">NCHU-NPUST-175</strain>
    </source>
</reference>
<name>A0ACC4EB34_PURLI</name>